<sequence>MVSKLFDRTCTCRTHSSLNPQVSEELPVCLLPLCRGTGWALLSLPSDASKSLSARAFLLYLWLLRWCLCDSDASSDRRNSGDDLFVLSTRCGVLSSCSAILGEPTYCRLVKKMKKTRPRFLAKESDPKLQLWANGSVAYSVASELDQKDGESAAIIAEPGYTST</sequence>
<comment type="caution">
    <text evidence="1">The sequence shown here is derived from an EMBL/GenBank/DDBJ whole genome shotgun (WGS) entry which is preliminary data.</text>
</comment>
<name>A0A7J8GFX9_ROUAE</name>
<dbReference type="AlphaFoldDB" id="A0A7J8GFX9"/>
<evidence type="ECO:0000313" key="1">
    <source>
        <dbReference type="EMBL" id="KAF6458827.1"/>
    </source>
</evidence>
<accession>A0A7J8GFX9</accession>
<organism evidence="1 2">
    <name type="scientific">Rousettus aegyptiacus</name>
    <name type="common">Egyptian fruit bat</name>
    <name type="synonym">Pteropus aegyptiacus</name>
    <dbReference type="NCBI Taxonomy" id="9407"/>
    <lineage>
        <taxon>Eukaryota</taxon>
        <taxon>Metazoa</taxon>
        <taxon>Chordata</taxon>
        <taxon>Craniata</taxon>
        <taxon>Vertebrata</taxon>
        <taxon>Euteleostomi</taxon>
        <taxon>Mammalia</taxon>
        <taxon>Eutheria</taxon>
        <taxon>Laurasiatheria</taxon>
        <taxon>Chiroptera</taxon>
        <taxon>Yinpterochiroptera</taxon>
        <taxon>Pteropodoidea</taxon>
        <taxon>Pteropodidae</taxon>
        <taxon>Rousettinae</taxon>
        <taxon>Rousettus</taxon>
    </lineage>
</organism>
<reference evidence="1 2" key="1">
    <citation type="journal article" date="2020" name="Nature">
        <title>Six reference-quality genomes reveal evolution of bat adaptations.</title>
        <authorList>
            <person name="Jebb D."/>
            <person name="Huang Z."/>
            <person name="Pippel M."/>
            <person name="Hughes G.M."/>
            <person name="Lavrichenko K."/>
            <person name="Devanna P."/>
            <person name="Winkler S."/>
            <person name="Jermiin L.S."/>
            <person name="Skirmuntt E.C."/>
            <person name="Katzourakis A."/>
            <person name="Burkitt-Gray L."/>
            <person name="Ray D.A."/>
            <person name="Sullivan K.A.M."/>
            <person name="Roscito J.G."/>
            <person name="Kirilenko B.M."/>
            <person name="Davalos L.M."/>
            <person name="Corthals A.P."/>
            <person name="Power M.L."/>
            <person name="Jones G."/>
            <person name="Ransome R.D."/>
            <person name="Dechmann D.K.N."/>
            <person name="Locatelli A.G."/>
            <person name="Puechmaille S.J."/>
            <person name="Fedrigo O."/>
            <person name="Jarvis E.D."/>
            <person name="Hiller M."/>
            <person name="Vernes S.C."/>
            <person name="Myers E.W."/>
            <person name="Teeling E.C."/>
        </authorList>
    </citation>
    <scope>NUCLEOTIDE SEQUENCE [LARGE SCALE GENOMIC DNA]</scope>
    <source>
        <strain evidence="1">MRouAeg1</strain>
        <tissue evidence="1">Muscle</tissue>
    </source>
</reference>
<dbReference type="Proteomes" id="UP000593571">
    <property type="component" value="Unassembled WGS sequence"/>
</dbReference>
<evidence type="ECO:0000313" key="2">
    <source>
        <dbReference type="Proteomes" id="UP000593571"/>
    </source>
</evidence>
<dbReference type="EMBL" id="JACASE010000006">
    <property type="protein sequence ID" value="KAF6458827.1"/>
    <property type="molecule type" value="Genomic_DNA"/>
</dbReference>
<proteinExistence type="predicted"/>
<protein>
    <submittedName>
        <fullName evidence="1">Solute carrier family 16 member 12</fullName>
    </submittedName>
</protein>
<gene>
    <name evidence="1" type="ORF">HJG63_017686</name>
</gene>
<keyword evidence="2" id="KW-1185">Reference proteome</keyword>